<accession>A0ABW7G7E7</accession>
<dbReference type="RefSeq" id="WP_394488740.1">
    <property type="nucleotide sequence ID" value="NZ_JBIGIA010000009.1"/>
</dbReference>
<dbReference type="EMBL" id="JBIGIA010000009">
    <property type="protein sequence ID" value="MFG6457885.1"/>
    <property type="molecule type" value="Genomic_DNA"/>
</dbReference>
<reference evidence="1 2" key="1">
    <citation type="submission" date="2024-09" db="EMBL/GenBank/DDBJ databases">
        <title>Novel species of the genus Pelomonas and Roseateles isolated from streams.</title>
        <authorList>
            <person name="Lu H."/>
        </authorList>
    </citation>
    <scope>NUCLEOTIDE SEQUENCE [LARGE SCALE GENOMIC DNA]</scope>
    <source>
        <strain evidence="1 2">BYS96W</strain>
    </source>
</reference>
<organism evidence="1 2">
    <name type="scientific">Pelomonas nitida</name>
    <dbReference type="NCBI Taxonomy" id="3299027"/>
    <lineage>
        <taxon>Bacteria</taxon>
        <taxon>Pseudomonadati</taxon>
        <taxon>Pseudomonadota</taxon>
        <taxon>Betaproteobacteria</taxon>
        <taxon>Burkholderiales</taxon>
        <taxon>Sphaerotilaceae</taxon>
        <taxon>Roseateles</taxon>
    </lineage>
</organism>
<evidence type="ECO:0000313" key="2">
    <source>
        <dbReference type="Proteomes" id="UP001606305"/>
    </source>
</evidence>
<gene>
    <name evidence="1" type="ORF">ACG00X_13665</name>
</gene>
<sequence>MSDLPSPQPAPAALDFKFIEFNPRRAMRGADAARVEVIDAADPEGGGWLWMSRKDIKENMRWHGAHPELQKALDAYGAQA</sequence>
<name>A0ABW7G7E7_9BURK</name>
<dbReference type="Proteomes" id="UP001606305">
    <property type="component" value="Unassembled WGS sequence"/>
</dbReference>
<keyword evidence="2" id="KW-1185">Reference proteome</keyword>
<proteinExistence type="predicted"/>
<evidence type="ECO:0000313" key="1">
    <source>
        <dbReference type="EMBL" id="MFG6457885.1"/>
    </source>
</evidence>
<comment type="caution">
    <text evidence="1">The sequence shown here is derived from an EMBL/GenBank/DDBJ whole genome shotgun (WGS) entry which is preliminary data.</text>
</comment>
<protein>
    <submittedName>
        <fullName evidence="1">Uncharacterized protein</fullName>
    </submittedName>
</protein>